<evidence type="ECO:0000313" key="1">
    <source>
        <dbReference type="EMBL" id="CAF1497582.1"/>
    </source>
</evidence>
<dbReference type="Gene3D" id="2.60.120.200">
    <property type="match status" value="1"/>
</dbReference>
<dbReference type="AlphaFoldDB" id="A0A815SX38"/>
<evidence type="ECO:0000313" key="2">
    <source>
        <dbReference type="EMBL" id="CAF4359755.1"/>
    </source>
</evidence>
<name>A0A815SX38_9BILA</name>
<reference evidence="1" key="1">
    <citation type="submission" date="2021-02" db="EMBL/GenBank/DDBJ databases">
        <authorList>
            <person name="Nowell W R."/>
        </authorList>
    </citation>
    <scope>NUCLEOTIDE SEQUENCE</scope>
</reference>
<gene>
    <name evidence="1" type="ORF">GPM918_LOCUS36536</name>
    <name evidence="2" type="ORF">SRO942_LOCUS37275</name>
</gene>
<comment type="caution">
    <text evidence="1">The sequence shown here is derived from an EMBL/GenBank/DDBJ whole genome shotgun (WGS) entry which is preliminary data.</text>
</comment>
<protein>
    <submittedName>
        <fullName evidence="1">Uncharacterized protein</fullName>
    </submittedName>
</protein>
<dbReference type="EMBL" id="CAJNOQ010022184">
    <property type="protein sequence ID" value="CAF1497582.1"/>
    <property type="molecule type" value="Genomic_DNA"/>
</dbReference>
<dbReference type="Proteomes" id="UP000663829">
    <property type="component" value="Unassembled WGS sequence"/>
</dbReference>
<keyword evidence="3" id="KW-1185">Reference proteome</keyword>
<sequence>MVNGNEKVTVTGLYSGHNDRQRLEIKVGPSSSDHLKGFPEDTLEYNWKFYIDPDTKLTKDFFHIHQIKLVNEDESLPLITFSGNGNNNHQLFQVQYNPTGSQILILYKINWQQVVGKWLVASATVKYSVKPTEGLIKYQLKTLDGHQLFSYTNKTAQTLREGSGGDQWARPKWGLYRKLNQQLDRARVYFADWSVVKI</sequence>
<proteinExistence type="predicted"/>
<dbReference type="EMBL" id="CAJOBC010087690">
    <property type="protein sequence ID" value="CAF4359755.1"/>
    <property type="molecule type" value="Genomic_DNA"/>
</dbReference>
<dbReference type="Proteomes" id="UP000681722">
    <property type="component" value="Unassembled WGS sequence"/>
</dbReference>
<evidence type="ECO:0000313" key="3">
    <source>
        <dbReference type="Proteomes" id="UP000663829"/>
    </source>
</evidence>
<dbReference type="OrthoDB" id="7769150at2759"/>
<organism evidence="1 3">
    <name type="scientific">Didymodactylos carnosus</name>
    <dbReference type="NCBI Taxonomy" id="1234261"/>
    <lineage>
        <taxon>Eukaryota</taxon>
        <taxon>Metazoa</taxon>
        <taxon>Spiralia</taxon>
        <taxon>Gnathifera</taxon>
        <taxon>Rotifera</taxon>
        <taxon>Eurotatoria</taxon>
        <taxon>Bdelloidea</taxon>
        <taxon>Philodinida</taxon>
        <taxon>Philodinidae</taxon>
        <taxon>Didymodactylos</taxon>
    </lineage>
</organism>
<accession>A0A815SX38</accession>